<evidence type="ECO:0000313" key="1">
    <source>
        <dbReference type="EnsemblProtists" id="HpaP800585"/>
    </source>
</evidence>
<dbReference type="VEuPathDB" id="FungiDB:HpaG800585"/>
<reference evidence="1" key="2">
    <citation type="submission" date="2015-06" db="UniProtKB">
        <authorList>
            <consortium name="EnsemblProtists"/>
        </authorList>
    </citation>
    <scope>IDENTIFICATION</scope>
    <source>
        <strain evidence="1">Emoy2</strain>
    </source>
</reference>
<reference evidence="2" key="1">
    <citation type="journal article" date="2010" name="Science">
        <title>Signatures of adaptation to obligate biotrophy in the Hyaloperonospora arabidopsidis genome.</title>
        <authorList>
            <person name="Baxter L."/>
            <person name="Tripathy S."/>
            <person name="Ishaque N."/>
            <person name="Boot N."/>
            <person name="Cabral A."/>
            <person name="Kemen E."/>
            <person name="Thines M."/>
            <person name="Ah-Fong A."/>
            <person name="Anderson R."/>
            <person name="Badejoko W."/>
            <person name="Bittner-Eddy P."/>
            <person name="Boore J.L."/>
            <person name="Chibucos M.C."/>
            <person name="Coates M."/>
            <person name="Dehal P."/>
            <person name="Delehaunty K."/>
            <person name="Dong S."/>
            <person name="Downton P."/>
            <person name="Dumas B."/>
            <person name="Fabro G."/>
            <person name="Fronick C."/>
            <person name="Fuerstenberg S.I."/>
            <person name="Fulton L."/>
            <person name="Gaulin E."/>
            <person name="Govers F."/>
            <person name="Hughes L."/>
            <person name="Humphray S."/>
            <person name="Jiang R.H."/>
            <person name="Judelson H."/>
            <person name="Kamoun S."/>
            <person name="Kyung K."/>
            <person name="Meijer H."/>
            <person name="Minx P."/>
            <person name="Morris P."/>
            <person name="Nelson J."/>
            <person name="Phuntumart V."/>
            <person name="Qutob D."/>
            <person name="Rehmany A."/>
            <person name="Rougon-Cardoso A."/>
            <person name="Ryden P."/>
            <person name="Torto-Alalibo T."/>
            <person name="Studholme D."/>
            <person name="Wang Y."/>
            <person name="Win J."/>
            <person name="Wood J."/>
            <person name="Clifton S.W."/>
            <person name="Rogers J."/>
            <person name="Van den Ackerveken G."/>
            <person name="Jones J.D."/>
            <person name="McDowell J.M."/>
            <person name="Beynon J."/>
            <person name="Tyler B.M."/>
        </authorList>
    </citation>
    <scope>NUCLEOTIDE SEQUENCE [LARGE SCALE GENOMIC DNA]</scope>
    <source>
        <strain evidence="2">Emoy2</strain>
    </source>
</reference>
<dbReference type="AlphaFoldDB" id="M4B2T7"/>
<organism evidence="1 2">
    <name type="scientific">Hyaloperonospora arabidopsidis (strain Emoy2)</name>
    <name type="common">Downy mildew agent</name>
    <name type="synonym">Peronospora arabidopsidis</name>
    <dbReference type="NCBI Taxonomy" id="559515"/>
    <lineage>
        <taxon>Eukaryota</taxon>
        <taxon>Sar</taxon>
        <taxon>Stramenopiles</taxon>
        <taxon>Oomycota</taxon>
        <taxon>Peronosporomycetes</taxon>
        <taxon>Peronosporales</taxon>
        <taxon>Peronosporaceae</taxon>
        <taxon>Hyaloperonospora</taxon>
    </lineage>
</organism>
<sequence length="54" mass="6206">MEEVLPRACCAPDNQTIMNPLYLFDSHFTNLKALPVLKATLQCYCRDLFVTLMI</sequence>
<dbReference type="InParanoid" id="M4B2T7"/>
<dbReference type="HOGENOM" id="CLU_3054445_0_0_1"/>
<proteinExistence type="predicted"/>
<dbReference type="EMBL" id="JH598094">
    <property type="status" value="NOT_ANNOTATED_CDS"/>
    <property type="molecule type" value="Genomic_DNA"/>
</dbReference>
<evidence type="ECO:0000313" key="2">
    <source>
        <dbReference type="Proteomes" id="UP000011713"/>
    </source>
</evidence>
<keyword evidence="2" id="KW-1185">Reference proteome</keyword>
<name>M4B2T7_HYAAE</name>
<accession>M4B2T7</accession>
<protein>
    <submittedName>
        <fullName evidence="1">Uncharacterized protein</fullName>
    </submittedName>
</protein>
<dbReference type="EnsemblProtists" id="HpaT800585">
    <property type="protein sequence ID" value="HpaP800585"/>
    <property type="gene ID" value="HpaG800585"/>
</dbReference>
<dbReference type="Proteomes" id="UP000011713">
    <property type="component" value="Unassembled WGS sequence"/>
</dbReference>